<feature type="transmembrane region" description="Helical" evidence="1">
    <location>
        <begin position="52"/>
        <end position="73"/>
    </location>
</feature>
<dbReference type="RefSeq" id="WP_156858539.1">
    <property type="nucleotide sequence ID" value="NZ_WOWR01000005.1"/>
</dbReference>
<accession>A0A7V8EIT4</accession>
<proteinExistence type="predicted"/>
<name>A0A7V8EIT4_PSEPU</name>
<keyword evidence="1" id="KW-0472">Membrane</keyword>
<evidence type="ECO:0000313" key="3">
    <source>
        <dbReference type="Proteomes" id="UP000442695"/>
    </source>
</evidence>
<comment type="caution">
    <text evidence="2">The sequence shown here is derived from an EMBL/GenBank/DDBJ whole genome shotgun (WGS) entry which is preliminary data.</text>
</comment>
<dbReference type="EMBL" id="WOWR01000005">
    <property type="protein sequence ID" value="KAF0255645.1"/>
    <property type="molecule type" value="Genomic_DNA"/>
</dbReference>
<gene>
    <name evidence="2" type="ORF">GN299_06020</name>
</gene>
<evidence type="ECO:0000256" key="1">
    <source>
        <dbReference type="SAM" id="Phobius"/>
    </source>
</evidence>
<evidence type="ECO:0000313" key="2">
    <source>
        <dbReference type="EMBL" id="KAF0255645.1"/>
    </source>
</evidence>
<protein>
    <submittedName>
        <fullName evidence="2">Uncharacterized protein</fullName>
    </submittedName>
</protein>
<organism evidence="2 3">
    <name type="scientific">Pseudomonas putida</name>
    <name type="common">Arthrobacter siderocapsulatus</name>
    <dbReference type="NCBI Taxonomy" id="303"/>
    <lineage>
        <taxon>Bacteria</taxon>
        <taxon>Pseudomonadati</taxon>
        <taxon>Pseudomonadota</taxon>
        <taxon>Gammaproteobacteria</taxon>
        <taxon>Pseudomonadales</taxon>
        <taxon>Pseudomonadaceae</taxon>
        <taxon>Pseudomonas</taxon>
    </lineage>
</organism>
<reference evidence="2 3" key="1">
    <citation type="submission" date="2019-12" db="EMBL/GenBank/DDBJ databases">
        <authorList>
            <person name="Woiski C."/>
        </authorList>
    </citation>
    <scope>NUCLEOTIDE SEQUENCE [LARGE SCALE GENOMIC DNA]</scope>
    <source>
        <strain evidence="2 3">BOE100</strain>
    </source>
</reference>
<dbReference type="AlphaFoldDB" id="A0A7V8EIT4"/>
<keyword evidence="1" id="KW-1133">Transmembrane helix</keyword>
<dbReference type="Proteomes" id="UP000442695">
    <property type="component" value="Unassembled WGS sequence"/>
</dbReference>
<keyword evidence="1" id="KW-0812">Transmembrane</keyword>
<sequence>MKKIKPSPSKLPVNASANRLLQACVVYVFFFGVTITSTGVSVLRYVTGEDTVVMTIFNVVTLLLAGTLAALSYRDLQDYLRPKPHHEATQQPEQLG</sequence>
<feature type="transmembrane region" description="Helical" evidence="1">
    <location>
        <begin position="20"/>
        <end position="46"/>
    </location>
</feature>